<organism evidence="2 3">
    <name type="scientific">Ohtaekwangia kribbensis</name>
    <dbReference type="NCBI Taxonomy" id="688913"/>
    <lineage>
        <taxon>Bacteria</taxon>
        <taxon>Pseudomonadati</taxon>
        <taxon>Bacteroidota</taxon>
        <taxon>Cytophagia</taxon>
        <taxon>Cytophagales</taxon>
        <taxon>Fulvivirgaceae</taxon>
        <taxon>Ohtaekwangia</taxon>
    </lineage>
</organism>
<sequence length="556" mass="61941">MKIYYKKVLLCLAVSCAMVVSCDDQDYIDANKDPDILNEIPPENQFLNATIGIHGQDFEAYYDFYRRIMPWMQYVTPLTGNPESFTLGFGNFSNRYGRLYNGIGNVLTDLEMLVKNLPEEEQPKYAQMLHISHILKAYYAFYVSDIYGSIAYTEAFQARYGGTMFPTYDNQQALFAKLDAEVEASINGLKETPSIQQISLGSYDQYYGGDPAAWIKAANALRLKMAMRILKRDETTAKAIVQEVLNDAGNLMESNDDGWVLVASSGITSGGNFNPDGLRASKPLVDFMLDYNDPRIDAFFAPNSYSQANINLLIAAGQLEAGTTETVRYVGSFTSPDDAADEDIQDQYYSTRSLNGQTFDTLSLIQRRLFQPAFNTGTGLNYLPVISYPEFCFMRAELAARNITSEDAEEFYNKGVTASIEWYNEVAIGAALTNYTPLTGSQITDYLAQPGIAFDSDIAVEQIACQAFLHYFRQPAEGWASWKRTGFPSTTSVLALTDMKTNGVSLPIPRRAPLSIPSEGIPNYENIKAAYDDMAKDSGFGQGPTDAFGRVWWDVE</sequence>
<dbReference type="InterPro" id="IPR041662">
    <property type="entry name" value="SusD-like_2"/>
</dbReference>
<comment type="caution">
    <text evidence="2">The sequence shown here is derived from an EMBL/GenBank/DDBJ whole genome shotgun (WGS) entry which is preliminary data.</text>
</comment>
<feature type="chain" id="PRO_5046243476" evidence="1">
    <location>
        <begin position="23"/>
        <end position="556"/>
    </location>
</feature>
<gene>
    <name evidence="2" type="ORF">ACFQ21_04595</name>
</gene>
<dbReference type="Pfam" id="PF12771">
    <property type="entry name" value="SusD-like_2"/>
    <property type="match status" value="1"/>
</dbReference>
<dbReference type="SUPFAM" id="SSF48452">
    <property type="entry name" value="TPR-like"/>
    <property type="match status" value="1"/>
</dbReference>
<keyword evidence="1" id="KW-0732">Signal</keyword>
<dbReference type="Proteomes" id="UP001597112">
    <property type="component" value="Unassembled WGS sequence"/>
</dbReference>
<keyword evidence="3" id="KW-1185">Reference proteome</keyword>
<keyword evidence="2" id="KW-0449">Lipoprotein</keyword>
<dbReference type="Gene3D" id="1.25.40.390">
    <property type="match status" value="1"/>
</dbReference>
<evidence type="ECO:0000313" key="3">
    <source>
        <dbReference type="Proteomes" id="UP001597112"/>
    </source>
</evidence>
<reference evidence="3" key="1">
    <citation type="journal article" date="2019" name="Int. J. Syst. Evol. Microbiol.">
        <title>The Global Catalogue of Microorganisms (GCM) 10K type strain sequencing project: providing services to taxonomists for standard genome sequencing and annotation.</title>
        <authorList>
            <consortium name="The Broad Institute Genomics Platform"/>
            <consortium name="The Broad Institute Genome Sequencing Center for Infectious Disease"/>
            <person name="Wu L."/>
            <person name="Ma J."/>
        </authorList>
    </citation>
    <scope>NUCLEOTIDE SEQUENCE [LARGE SCALE GENOMIC DNA]</scope>
    <source>
        <strain evidence="3">CCUG 58938</strain>
    </source>
</reference>
<dbReference type="PROSITE" id="PS51257">
    <property type="entry name" value="PROKAR_LIPOPROTEIN"/>
    <property type="match status" value="1"/>
</dbReference>
<evidence type="ECO:0000313" key="2">
    <source>
        <dbReference type="EMBL" id="MFD0998569.1"/>
    </source>
</evidence>
<protein>
    <submittedName>
        <fullName evidence="2">SusD/RagB family nutrient-binding outer membrane lipoprotein</fullName>
    </submittedName>
</protein>
<proteinExistence type="predicted"/>
<name>A0ABW3JXA6_9BACT</name>
<accession>A0ABW3JXA6</accession>
<evidence type="ECO:0000256" key="1">
    <source>
        <dbReference type="SAM" id="SignalP"/>
    </source>
</evidence>
<dbReference type="InterPro" id="IPR011990">
    <property type="entry name" value="TPR-like_helical_dom_sf"/>
</dbReference>
<feature type="signal peptide" evidence="1">
    <location>
        <begin position="1"/>
        <end position="22"/>
    </location>
</feature>
<dbReference type="RefSeq" id="WP_377575474.1">
    <property type="nucleotide sequence ID" value="NZ_JBHTKA010000001.1"/>
</dbReference>
<dbReference type="EMBL" id="JBHTKA010000001">
    <property type="protein sequence ID" value="MFD0998569.1"/>
    <property type="molecule type" value="Genomic_DNA"/>
</dbReference>